<dbReference type="PANTHER" id="PTHR32027">
    <property type="entry name" value="CYTOSINE DEAMINASE"/>
    <property type="match status" value="1"/>
</dbReference>
<comment type="caution">
    <text evidence="3">The sequence shown here is derived from an EMBL/GenBank/DDBJ whole genome shotgun (WGS) entry which is preliminary data.</text>
</comment>
<evidence type="ECO:0000313" key="3">
    <source>
        <dbReference type="EMBL" id="MEN3929698.1"/>
    </source>
</evidence>
<feature type="domain" description="Amidohydrolase 3" evidence="2">
    <location>
        <begin position="165"/>
        <end position="451"/>
    </location>
</feature>
<dbReference type="CDD" id="cd01293">
    <property type="entry name" value="Bact_CD"/>
    <property type="match status" value="1"/>
</dbReference>
<dbReference type="EMBL" id="JBBYXI010000001">
    <property type="protein sequence ID" value="MEN3929698.1"/>
    <property type="molecule type" value="Genomic_DNA"/>
</dbReference>
<dbReference type="InterPro" id="IPR052349">
    <property type="entry name" value="Metallo-hydrolase_Enzymes"/>
</dbReference>
<dbReference type="InterPro" id="IPR006311">
    <property type="entry name" value="TAT_signal"/>
</dbReference>
<accession>A0ABV0BFE9</accession>
<dbReference type="InterPro" id="IPR032466">
    <property type="entry name" value="Metal_Hydrolase"/>
</dbReference>
<evidence type="ECO:0000256" key="1">
    <source>
        <dbReference type="SAM" id="SignalP"/>
    </source>
</evidence>
<dbReference type="RefSeq" id="WP_346335691.1">
    <property type="nucleotide sequence ID" value="NZ_JBBYXI010000001.1"/>
</dbReference>
<dbReference type="InterPro" id="IPR013108">
    <property type="entry name" value="Amidohydro_3"/>
</dbReference>
<dbReference type="Proteomes" id="UP001418637">
    <property type="component" value="Unassembled WGS sequence"/>
</dbReference>
<dbReference type="Pfam" id="PF07969">
    <property type="entry name" value="Amidohydro_3"/>
    <property type="match status" value="1"/>
</dbReference>
<evidence type="ECO:0000259" key="2">
    <source>
        <dbReference type="Pfam" id="PF07969"/>
    </source>
</evidence>
<dbReference type="NCBIfam" id="NF005312">
    <property type="entry name" value="PRK06846.1"/>
    <property type="match status" value="1"/>
</dbReference>
<keyword evidence="4" id="KW-1185">Reference proteome</keyword>
<keyword evidence="1" id="KW-0732">Signal</keyword>
<dbReference type="PROSITE" id="PS51318">
    <property type="entry name" value="TAT"/>
    <property type="match status" value="1"/>
</dbReference>
<reference evidence="3 4" key="1">
    <citation type="submission" date="2024-04" db="EMBL/GenBank/DDBJ databases">
        <title>A novel species isolated from cricket.</title>
        <authorList>
            <person name="Wang H.-C."/>
        </authorList>
    </citation>
    <scope>NUCLEOTIDE SEQUENCE [LARGE SCALE GENOMIC DNA]</scope>
    <source>
        <strain evidence="3 4">WL0021</strain>
    </source>
</reference>
<gene>
    <name evidence="3" type="ORF">WJT86_01320</name>
</gene>
<dbReference type="SUPFAM" id="SSF51556">
    <property type="entry name" value="Metallo-dependent hydrolases"/>
    <property type="match status" value="1"/>
</dbReference>
<dbReference type="InterPro" id="IPR011059">
    <property type="entry name" value="Metal-dep_hydrolase_composite"/>
</dbReference>
<proteinExistence type="predicted"/>
<feature type="signal peptide" evidence="1">
    <location>
        <begin position="1"/>
        <end position="35"/>
    </location>
</feature>
<sequence length="457" mass="49150">MSQNSDRHAGTRRDILLGAGVLATAGSLSSTSALAASTSEKKDSRMTSVPSEKTYWLTNVRLEDGFEKNAEGNVVGTKARTVSLLIENGKITKIESNAPATGAVPAYDMGGLLALPSFSDMHIHLDKGYYGGPWHAATPFVSVANHIKEEQGFLKSFLPETPQRAKALLELITSNGVTFARVHCNVDPVIELQNKDKVLEALAEYKDKIGYQLVAFPQHGLLRDKETAGLMDKAMSNGFDIVGGLDPATIDHDIERSLNTTVELAVKHDAPIDIHLHDGGTLGLFTIKRLADLAEQAKWHGKVTVSHAYCLGQASAGELADLGAQMKSVGMTIISSAPIDTTMPPLGELTKMGVTVHLGTDNINDHWSSYNSGLIVDRANRAGEIIGFEGDHGISRLLKYFTQGKETLTDDGTVAWPKADDVADITFVDASCSAEFIARRKPTKAVIRNGKAGFWSV</sequence>
<evidence type="ECO:0000313" key="4">
    <source>
        <dbReference type="Proteomes" id="UP001418637"/>
    </source>
</evidence>
<dbReference type="Gene3D" id="2.30.40.10">
    <property type="entry name" value="Urease, subunit C, domain 1"/>
    <property type="match status" value="1"/>
</dbReference>
<name>A0ABV0BFE9_9HYPH</name>
<protein>
    <submittedName>
        <fullName evidence="3">Amidohydrolase</fullName>
    </submittedName>
</protein>
<dbReference type="PANTHER" id="PTHR32027:SF9">
    <property type="entry name" value="BLL3847 PROTEIN"/>
    <property type="match status" value="1"/>
</dbReference>
<feature type="chain" id="PRO_5046710165" evidence="1">
    <location>
        <begin position="36"/>
        <end position="457"/>
    </location>
</feature>
<dbReference type="Gene3D" id="3.20.20.140">
    <property type="entry name" value="Metal-dependent hydrolases"/>
    <property type="match status" value="1"/>
</dbReference>
<organism evidence="3 4">
    <name type="scientific">Hohaiivirga grylli</name>
    <dbReference type="NCBI Taxonomy" id="3133970"/>
    <lineage>
        <taxon>Bacteria</taxon>
        <taxon>Pseudomonadati</taxon>
        <taxon>Pseudomonadota</taxon>
        <taxon>Alphaproteobacteria</taxon>
        <taxon>Hyphomicrobiales</taxon>
        <taxon>Methylobacteriaceae</taxon>
        <taxon>Hohaiivirga</taxon>
    </lineage>
</organism>
<dbReference type="SUPFAM" id="SSF51338">
    <property type="entry name" value="Composite domain of metallo-dependent hydrolases"/>
    <property type="match status" value="1"/>
</dbReference>